<dbReference type="GO" id="GO:0003677">
    <property type="term" value="F:DNA binding"/>
    <property type="evidence" value="ECO:0007669"/>
    <property type="project" value="UniProtKB-KW"/>
</dbReference>
<keyword evidence="2 7" id="KW-0238">DNA-binding</keyword>
<dbReference type="SMART" id="SM00448">
    <property type="entry name" value="REC"/>
    <property type="match status" value="1"/>
</dbReference>
<dbReference type="Pfam" id="PF00196">
    <property type="entry name" value="GerE"/>
    <property type="match status" value="1"/>
</dbReference>
<evidence type="ECO:0000259" key="6">
    <source>
        <dbReference type="PROSITE" id="PS50110"/>
    </source>
</evidence>
<gene>
    <name evidence="7" type="ORF">GCM10007350_20490</name>
</gene>
<keyword evidence="1" id="KW-0805">Transcription regulation</keyword>
<dbReference type="PRINTS" id="PR00038">
    <property type="entry name" value="HTHLUXR"/>
</dbReference>
<dbReference type="InterPro" id="IPR016032">
    <property type="entry name" value="Sig_transdc_resp-reg_C-effctor"/>
</dbReference>
<dbReference type="SMART" id="SM00421">
    <property type="entry name" value="HTH_LUXR"/>
    <property type="match status" value="1"/>
</dbReference>
<dbReference type="Gene3D" id="3.40.50.2300">
    <property type="match status" value="1"/>
</dbReference>
<dbReference type="SUPFAM" id="SSF46894">
    <property type="entry name" value="C-terminal effector domain of the bipartite response regulators"/>
    <property type="match status" value="1"/>
</dbReference>
<feature type="domain" description="HTH luxR-type" evidence="5">
    <location>
        <begin position="144"/>
        <end position="206"/>
    </location>
</feature>
<dbReference type="PANTHER" id="PTHR44688:SF16">
    <property type="entry name" value="DNA-BINDING TRANSCRIPTIONAL ACTIVATOR DEVR_DOSR"/>
    <property type="match status" value="1"/>
</dbReference>
<evidence type="ECO:0000259" key="5">
    <source>
        <dbReference type="PROSITE" id="PS50043"/>
    </source>
</evidence>
<evidence type="ECO:0000256" key="4">
    <source>
        <dbReference type="PROSITE-ProRule" id="PRU00169"/>
    </source>
</evidence>
<dbReference type="PROSITE" id="PS50110">
    <property type="entry name" value="RESPONSE_REGULATORY"/>
    <property type="match status" value="1"/>
</dbReference>
<evidence type="ECO:0000256" key="3">
    <source>
        <dbReference type="ARBA" id="ARBA00023163"/>
    </source>
</evidence>
<feature type="modified residue" description="4-aspartylphosphate" evidence="4">
    <location>
        <position position="62"/>
    </location>
</feature>
<dbReference type="EMBL" id="BMYO01000005">
    <property type="protein sequence ID" value="GHD63319.1"/>
    <property type="molecule type" value="Genomic_DNA"/>
</dbReference>
<keyword evidence="3" id="KW-0804">Transcription</keyword>
<keyword evidence="4" id="KW-0597">Phosphoprotein</keyword>
<organism evidence="7 8">
    <name type="scientific">Jeongeupia chitinilytica</name>
    <dbReference type="NCBI Taxonomy" id="1041641"/>
    <lineage>
        <taxon>Bacteria</taxon>
        <taxon>Pseudomonadati</taxon>
        <taxon>Pseudomonadota</taxon>
        <taxon>Betaproteobacteria</taxon>
        <taxon>Neisseriales</taxon>
        <taxon>Chitinibacteraceae</taxon>
        <taxon>Jeongeupia</taxon>
    </lineage>
</organism>
<sequence length="206" mass="22575">MQGTFSAGRSAKTIYVIDDDDFMLEAIKDMLGSLGAEVQLFDSPVTFLQRYSPRPVECVISDIVMPELSGLEMQKKLVQTHLVPPPIVFLTGVSEIAAVVEAMRSGAFDFIEKPVNGYTLVERVNAALAKSVSLHSKRLALAARQARIALLTSKEAEIVELVVAGKPSREISEAQGISIRTVENHRARIMAKLHVTSTVELVRLFL</sequence>
<evidence type="ECO:0000313" key="7">
    <source>
        <dbReference type="EMBL" id="GHD63319.1"/>
    </source>
</evidence>
<evidence type="ECO:0000256" key="2">
    <source>
        <dbReference type="ARBA" id="ARBA00023125"/>
    </source>
</evidence>
<proteinExistence type="predicted"/>
<name>A0ABQ3H1Y9_9NEIS</name>
<dbReference type="PANTHER" id="PTHR44688">
    <property type="entry name" value="DNA-BINDING TRANSCRIPTIONAL ACTIVATOR DEVR_DOSR"/>
    <property type="match status" value="1"/>
</dbReference>
<dbReference type="InterPro" id="IPR000792">
    <property type="entry name" value="Tscrpt_reg_LuxR_C"/>
</dbReference>
<dbReference type="InterPro" id="IPR011006">
    <property type="entry name" value="CheY-like_superfamily"/>
</dbReference>
<protein>
    <submittedName>
        <fullName evidence="7">DNA-binding response regulator</fullName>
    </submittedName>
</protein>
<dbReference type="InterPro" id="IPR001789">
    <property type="entry name" value="Sig_transdc_resp-reg_receiver"/>
</dbReference>
<keyword evidence="8" id="KW-1185">Reference proteome</keyword>
<dbReference type="RefSeq" id="WP_189460463.1">
    <property type="nucleotide sequence ID" value="NZ_BMYO01000005.1"/>
</dbReference>
<dbReference type="SUPFAM" id="SSF52172">
    <property type="entry name" value="CheY-like"/>
    <property type="match status" value="1"/>
</dbReference>
<dbReference type="PROSITE" id="PS50043">
    <property type="entry name" value="HTH_LUXR_2"/>
    <property type="match status" value="1"/>
</dbReference>
<evidence type="ECO:0000313" key="8">
    <source>
        <dbReference type="Proteomes" id="UP000604737"/>
    </source>
</evidence>
<dbReference type="CDD" id="cd06170">
    <property type="entry name" value="LuxR_C_like"/>
    <property type="match status" value="1"/>
</dbReference>
<comment type="caution">
    <text evidence="7">The sequence shown here is derived from an EMBL/GenBank/DDBJ whole genome shotgun (WGS) entry which is preliminary data.</text>
</comment>
<accession>A0ABQ3H1Y9</accession>
<evidence type="ECO:0000256" key="1">
    <source>
        <dbReference type="ARBA" id="ARBA00023015"/>
    </source>
</evidence>
<dbReference type="Pfam" id="PF00072">
    <property type="entry name" value="Response_reg"/>
    <property type="match status" value="1"/>
</dbReference>
<feature type="domain" description="Response regulatory" evidence="6">
    <location>
        <begin position="13"/>
        <end position="128"/>
    </location>
</feature>
<dbReference type="Proteomes" id="UP000604737">
    <property type="component" value="Unassembled WGS sequence"/>
</dbReference>
<dbReference type="Gene3D" id="1.10.10.10">
    <property type="entry name" value="Winged helix-like DNA-binding domain superfamily/Winged helix DNA-binding domain"/>
    <property type="match status" value="1"/>
</dbReference>
<reference evidence="8" key="1">
    <citation type="journal article" date="2019" name="Int. J. Syst. Evol. Microbiol.">
        <title>The Global Catalogue of Microorganisms (GCM) 10K type strain sequencing project: providing services to taxonomists for standard genome sequencing and annotation.</title>
        <authorList>
            <consortium name="The Broad Institute Genomics Platform"/>
            <consortium name="The Broad Institute Genome Sequencing Center for Infectious Disease"/>
            <person name="Wu L."/>
            <person name="Ma J."/>
        </authorList>
    </citation>
    <scope>NUCLEOTIDE SEQUENCE [LARGE SCALE GENOMIC DNA]</scope>
    <source>
        <strain evidence="8">KCTC 23701</strain>
    </source>
</reference>
<dbReference type="InterPro" id="IPR036388">
    <property type="entry name" value="WH-like_DNA-bd_sf"/>
</dbReference>